<dbReference type="Proteomes" id="UP000183015">
    <property type="component" value="Unassembled WGS sequence"/>
</dbReference>
<protein>
    <submittedName>
        <fullName evidence="2">Cyclase</fullName>
    </submittedName>
</protein>
<dbReference type="SUPFAM" id="SSF56281">
    <property type="entry name" value="Metallo-hydrolase/oxidoreductase"/>
    <property type="match status" value="1"/>
</dbReference>
<dbReference type="InterPro" id="IPR001279">
    <property type="entry name" value="Metallo-B-lactamas"/>
</dbReference>
<proteinExistence type="predicted"/>
<dbReference type="SMART" id="SM00849">
    <property type="entry name" value="Lactamase_B"/>
    <property type="match status" value="1"/>
</dbReference>
<dbReference type="RefSeq" id="WP_082015406.1">
    <property type="nucleotide sequence ID" value="NZ_BBPN01000034.1"/>
</dbReference>
<sequence length="321" mass="34562">MTETLVPHRHDGPALEAGLFHQRMVEIGDRVFAYVQPDGGWCVNNAGVLVDRDRAVVIDTAATEGRARMLRDAVDETARVPPRVLVNTHFHGDHTFGNALVAGSDAVIVAHELARTEMAAADLGLTKLWPHVEWGGIEVVLPQLTFHDGLTLHLSDGRRAELLHVGPAHTTNDTVVWLPEERILFAGDVLMSGCTPFVLMGSVAGSLRAMERLRALGPRLVVGGHGAPCGPEVIDETIGYLRRLQDIALEARSAGIPPLEAAREAGAGPYADWLDPERLVGNLHRAAAELDGAVDGAPLDVIRIFGELVEYNGGRLPDCWA</sequence>
<gene>
    <name evidence="2" type="ORF">SAMN05414137_103367</name>
</gene>
<dbReference type="InterPro" id="IPR036866">
    <property type="entry name" value="RibonucZ/Hydroxyglut_hydro"/>
</dbReference>
<dbReference type="EMBL" id="FOAZ01000003">
    <property type="protein sequence ID" value="SEK75802.1"/>
    <property type="molecule type" value="Genomic_DNA"/>
</dbReference>
<dbReference type="Pfam" id="PF00753">
    <property type="entry name" value="Lactamase_B"/>
    <property type="match status" value="1"/>
</dbReference>
<feature type="domain" description="Metallo-beta-lactamase" evidence="1">
    <location>
        <begin position="43"/>
        <end position="225"/>
    </location>
</feature>
<dbReference type="STRING" id="235985.SAMN05414137_103367"/>
<organism evidence="2 3">
    <name type="scientific">Streptacidiphilus jiangxiensis</name>
    <dbReference type="NCBI Taxonomy" id="235985"/>
    <lineage>
        <taxon>Bacteria</taxon>
        <taxon>Bacillati</taxon>
        <taxon>Actinomycetota</taxon>
        <taxon>Actinomycetes</taxon>
        <taxon>Kitasatosporales</taxon>
        <taxon>Streptomycetaceae</taxon>
        <taxon>Streptacidiphilus</taxon>
    </lineage>
</organism>
<dbReference type="PANTHER" id="PTHR42951:SF4">
    <property type="entry name" value="ACYL-COENZYME A THIOESTERASE MBLAC2"/>
    <property type="match status" value="1"/>
</dbReference>
<keyword evidence="3" id="KW-1185">Reference proteome</keyword>
<evidence type="ECO:0000313" key="2">
    <source>
        <dbReference type="EMBL" id="SEK75802.1"/>
    </source>
</evidence>
<dbReference type="Gene3D" id="3.60.15.10">
    <property type="entry name" value="Ribonuclease Z/Hydroxyacylglutathione hydrolase-like"/>
    <property type="match status" value="1"/>
</dbReference>
<dbReference type="CDD" id="cd16282">
    <property type="entry name" value="metallo-hydrolase-like_MBL-fold"/>
    <property type="match status" value="1"/>
</dbReference>
<dbReference type="InterPro" id="IPR050855">
    <property type="entry name" value="NDM-1-like"/>
</dbReference>
<evidence type="ECO:0000313" key="3">
    <source>
        <dbReference type="Proteomes" id="UP000183015"/>
    </source>
</evidence>
<dbReference type="AlphaFoldDB" id="A0A1H7JMP6"/>
<dbReference type="PANTHER" id="PTHR42951">
    <property type="entry name" value="METALLO-BETA-LACTAMASE DOMAIN-CONTAINING"/>
    <property type="match status" value="1"/>
</dbReference>
<accession>A0A1H7JMP6</accession>
<name>A0A1H7JMP6_STRJI</name>
<reference evidence="3" key="1">
    <citation type="submission" date="2016-10" db="EMBL/GenBank/DDBJ databases">
        <authorList>
            <person name="Varghese N."/>
        </authorList>
    </citation>
    <scope>NUCLEOTIDE SEQUENCE [LARGE SCALE GENOMIC DNA]</scope>
    <source>
        <strain evidence="3">DSM 45096 / BCRC 16803 / CGMCC 4.1857 / CIP 109030 / JCM 12277 / KCTC 19219 / NBRC 100920 / 33214</strain>
    </source>
</reference>
<dbReference type="eggNOG" id="COG0491">
    <property type="taxonomic scope" value="Bacteria"/>
</dbReference>
<evidence type="ECO:0000259" key="1">
    <source>
        <dbReference type="SMART" id="SM00849"/>
    </source>
</evidence>